<reference evidence="2 3" key="1">
    <citation type="submission" date="2007-06" db="EMBL/GenBank/DDBJ databases">
        <authorList>
            <person name="Shimkets L."/>
            <person name="Ferriera S."/>
            <person name="Johnson J."/>
            <person name="Kravitz S."/>
            <person name="Beeson K."/>
            <person name="Sutton G."/>
            <person name="Rogers Y.-H."/>
            <person name="Friedman R."/>
            <person name="Frazier M."/>
            <person name="Venter J.C."/>
        </authorList>
    </citation>
    <scope>NUCLEOTIDE SEQUENCE [LARGE SCALE GENOMIC DNA]</scope>
    <source>
        <strain evidence="2 3">SIR-1</strain>
    </source>
</reference>
<dbReference type="SUPFAM" id="SSF51391">
    <property type="entry name" value="Thiamin phosphate synthase"/>
    <property type="match status" value="1"/>
</dbReference>
<evidence type="ECO:0000313" key="3">
    <source>
        <dbReference type="Proteomes" id="UP000005801"/>
    </source>
</evidence>
<accession>A6G1A2</accession>
<name>A6G1A2_9BACT</name>
<dbReference type="EMBL" id="ABCS01000011">
    <property type="protein sequence ID" value="EDM80397.1"/>
    <property type="molecule type" value="Genomic_DNA"/>
</dbReference>
<dbReference type="RefSeq" id="WP_006970501.1">
    <property type="nucleotide sequence ID" value="NZ_ABCS01000011.1"/>
</dbReference>
<evidence type="ECO:0000259" key="1">
    <source>
        <dbReference type="Pfam" id="PF02581"/>
    </source>
</evidence>
<proteinExistence type="predicted"/>
<protein>
    <submittedName>
        <fullName evidence="2">Thiamine-phosphate pyrophosphorylase</fullName>
    </submittedName>
</protein>
<dbReference type="eggNOG" id="COG0352">
    <property type="taxonomic scope" value="Bacteria"/>
</dbReference>
<dbReference type="InterPro" id="IPR022998">
    <property type="entry name" value="ThiamineP_synth_TenI"/>
</dbReference>
<dbReference type="OrthoDB" id="9810880at2"/>
<dbReference type="CDD" id="cd00564">
    <property type="entry name" value="TMP_TenI"/>
    <property type="match status" value="1"/>
</dbReference>
<sequence>MTAAVPFRILAITPPRPDPDAFTPARVRALVDAWRPMLPGAGGPGLALLLREPGASLERTLAISETLRGAAADANIPVLTSIHPSDLEGLSATPRVTLEGLRGVQLKADAEPRAVARARKLGLTASSWWVGRSCHGAPPEQLGAADYECFAPVFTPRTKQLGVDKQAAGLDALRPWVARGVPVFALGGLTPDNATRCLSAGAHGVAGISLFFGDAGLVADNAAQLCAAFRRAPARHAAPP</sequence>
<dbReference type="AlphaFoldDB" id="A6G1A2"/>
<dbReference type="Gene3D" id="3.20.20.70">
    <property type="entry name" value="Aldolase class I"/>
    <property type="match status" value="1"/>
</dbReference>
<dbReference type="GO" id="GO:0009228">
    <property type="term" value="P:thiamine biosynthetic process"/>
    <property type="evidence" value="ECO:0007669"/>
    <property type="project" value="UniProtKB-KW"/>
</dbReference>
<dbReference type="Pfam" id="PF02581">
    <property type="entry name" value="TMP-TENI"/>
    <property type="match status" value="1"/>
</dbReference>
<dbReference type="Proteomes" id="UP000005801">
    <property type="component" value="Unassembled WGS sequence"/>
</dbReference>
<feature type="domain" description="Thiamine phosphate synthase/TenI" evidence="1">
    <location>
        <begin position="102"/>
        <end position="209"/>
    </location>
</feature>
<evidence type="ECO:0000313" key="2">
    <source>
        <dbReference type="EMBL" id="EDM80397.1"/>
    </source>
</evidence>
<dbReference type="STRING" id="391625.PPSIR1_11495"/>
<organism evidence="2 3">
    <name type="scientific">Plesiocystis pacifica SIR-1</name>
    <dbReference type="NCBI Taxonomy" id="391625"/>
    <lineage>
        <taxon>Bacteria</taxon>
        <taxon>Pseudomonadati</taxon>
        <taxon>Myxococcota</taxon>
        <taxon>Polyangia</taxon>
        <taxon>Nannocystales</taxon>
        <taxon>Nannocystaceae</taxon>
        <taxon>Plesiocystis</taxon>
    </lineage>
</organism>
<gene>
    <name evidence="2" type="ORF">PPSIR1_11495</name>
</gene>
<comment type="caution">
    <text evidence="2">The sequence shown here is derived from an EMBL/GenBank/DDBJ whole genome shotgun (WGS) entry which is preliminary data.</text>
</comment>
<keyword evidence="3" id="KW-1185">Reference proteome</keyword>
<dbReference type="InterPro" id="IPR036206">
    <property type="entry name" value="ThiamineP_synth_sf"/>
</dbReference>
<dbReference type="InterPro" id="IPR013785">
    <property type="entry name" value="Aldolase_TIM"/>
</dbReference>